<keyword evidence="2" id="KW-1133">Transmembrane helix</keyword>
<feature type="transmembrane region" description="Helical" evidence="2">
    <location>
        <begin position="20"/>
        <end position="38"/>
    </location>
</feature>
<evidence type="ECO:0000256" key="2">
    <source>
        <dbReference type="SAM" id="Phobius"/>
    </source>
</evidence>
<keyword evidence="2" id="KW-0472">Membrane</keyword>
<evidence type="ECO:0000313" key="3">
    <source>
        <dbReference type="EMBL" id="MBB6119006.1"/>
    </source>
</evidence>
<feature type="region of interest" description="Disordered" evidence="1">
    <location>
        <begin position="40"/>
        <end position="82"/>
    </location>
</feature>
<evidence type="ECO:0000256" key="1">
    <source>
        <dbReference type="SAM" id="MobiDB-lite"/>
    </source>
</evidence>
<reference evidence="3 4" key="1">
    <citation type="submission" date="2020-08" db="EMBL/GenBank/DDBJ databases">
        <title>Genomic Encyclopedia of Type Strains, Phase III (KMG-III): the genomes of soil and plant-associated and newly described type strains.</title>
        <authorList>
            <person name="Whitman W."/>
        </authorList>
    </citation>
    <scope>NUCLEOTIDE SEQUENCE [LARGE SCALE GENOMIC DNA]</scope>
    <source>
        <strain evidence="3 4">CECT 8712</strain>
    </source>
</reference>
<organism evidence="3 4">
    <name type="scientific">Nocardiopsis algeriensis</name>
    <dbReference type="NCBI Taxonomy" id="1478215"/>
    <lineage>
        <taxon>Bacteria</taxon>
        <taxon>Bacillati</taxon>
        <taxon>Actinomycetota</taxon>
        <taxon>Actinomycetes</taxon>
        <taxon>Streptosporangiales</taxon>
        <taxon>Nocardiopsidaceae</taxon>
        <taxon>Nocardiopsis</taxon>
    </lineage>
</organism>
<gene>
    <name evidence="3" type="ORF">FHS13_000941</name>
</gene>
<accession>A0A841IP12</accession>
<dbReference type="RefSeq" id="WP_184288076.1">
    <property type="nucleotide sequence ID" value="NZ_JACHJO010000003.1"/>
</dbReference>
<sequence length="177" mass="19288">MEHPTTGRHRRPCDSMAGRVWALAAVLLATALAALFIPRPPRPPRLPRRVPRALPAAPISNNASERRRRGGNLPAGPTGFPEQHVWAAGASTASARWEQAYRGRSAPFEEEDRVDTAPDLIAGALVRPYLNLAAVPRPRPAEPEDYPAPASGVEPEPVEDEFAELTDRIRAYLALRG</sequence>
<keyword evidence="4" id="KW-1185">Reference proteome</keyword>
<evidence type="ECO:0000313" key="4">
    <source>
        <dbReference type="Proteomes" id="UP000536604"/>
    </source>
</evidence>
<name>A0A841IP12_9ACTN</name>
<protein>
    <submittedName>
        <fullName evidence="3">Uncharacterized protein</fullName>
    </submittedName>
</protein>
<dbReference type="EMBL" id="JACHJO010000003">
    <property type="protein sequence ID" value="MBB6119006.1"/>
    <property type="molecule type" value="Genomic_DNA"/>
</dbReference>
<dbReference type="Proteomes" id="UP000536604">
    <property type="component" value="Unassembled WGS sequence"/>
</dbReference>
<comment type="caution">
    <text evidence="3">The sequence shown here is derived from an EMBL/GenBank/DDBJ whole genome shotgun (WGS) entry which is preliminary data.</text>
</comment>
<proteinExistence type="predicted"/>
<feature type="region of interest" description="Disordered" evidence="1">
    <location>
        <begin position="136"/>
        <end position="159"/>
    </location>
</feature>
<dbReference type="AlphaFoldDB" id="A0A841IP12"/>
<keyword evidence="2" id="KW-0812">Transmembrane</keyword>